<dbReference type="PATRIC" id="fig|476272.21.peg.1886"/>
<evidence type="ECO:0000256" key="1">
    <source>
        <dbReference type="SAM" id="Phobius"/>
    </source>
</evidence>
<comment type="caution">
    <text evidence="2">The sequence shown here is derived from an EMBL/GenBank/DDBJ whole genome shotgun (WGS) entry which is preliminary data.</text>
</comment>
<reference evidence="2 3" key="1">
    <citation type="submission" date="2009-01" db="EMBL/GenBank/DDBJ databases">
        <authorList>
            <person name="Fulton L."/>
            <person name="Clifton S."/>
            <person name="Fulton B."/>
            <person name="Xu J."/>
            <person name="Minx P."/>
            <person name="Pepin K.H."/>
            <person name="Johnson M."/>
            <person name="Bhonagiri V."/>
            <person name="Nash W.E."/>
            <person name="Mardis E.R."/>
            <person name="Wilson R.K."/>
        </authorList>
    </citation>
    <scope>NUCLEOTIDE SEQUENCE [LARGE SCALE GENOMIC DNA]</scope>
    <source>
        <strain evidence="3">DSM 10507 / JCM 14656 / S5a33</strain>
    </source>
</reference>
<dbReference type="eggNOG" id="ENOG5033B4Z">
    <property type="taxonomic scope" value="Bacteria"/>
</dbReference>
<keyword evidence="1" id="KW-1133">Transmembrane helix</keyword>
<keyword evidence="1" id="KW-0812">Transmembrane</keyword>
<dbReference type="RefSeq" id="WP_005949808.1">
    <property type="nucleotide sequence ID" value="NZ_CP136423.1"/>
</dbReference>
<name>C0CNL2_BLAHS</name>
<organism evidence="2 3">
    <name type="scientific">Blautia hydrogenotrophica (strain DSM 10507 / JCM 14656 / S5a33)</name>
    <name type="common">Ruminococcus hydrogenotrophicus</name>
    <dbReference type="NCBI Taxonomy" id="476272"/>
    <lineage>
        <taxon>Bacteria</taxon>
        <taxon>Bacillati</taxon>
        <taxon>Bacillota</taxon>
        <taxon>Clostridia</taxon>
        <taxon>Lachnospirales</taxon>
        <taxon>Lachnospiraceae</taxon>
        <taxon>Blautia</taxon>
    </lineage>
</organism>
<accession>C0CNL2</accession>
<reference evidence="2 3" key="2">
    <citation type="submission" date="2009-02" db="EMBL/GenBank/DDBJ databases">
        <title>Draft genome sequence of Blautia hydrogenotrophica DSM 10507 (Ruminococcus hydrogenotrophicus DSM 10507).</title>
        <authorList>
            <person name="Sudarsanam P."/>
            <person name="Ley R."/>
            <person name="Guruge J."/>
            <person name="Turnbaugh P.J."/>
            <person name="Mahowald M."/>
            <person name="Liep D."/>
            <person name="Gordon J."/>
        </authorList>
    </citation>
    <scope>NUCLEOTIDE SEQUENCE [LARGE SCALE GENOMIC DNA]</scope>
    <source>
        <strain evidence="3">DSM 10507 / JCM 14656 / S5a33</strain>
    </source>
</reference>
<protein>
    <submittedName>
        <fullName evidence="2">Uncharacterized protein</fullName>
    </submittedName>
</protein>
<evidence type="ECO:0000313" key="3">
    <source>
        <dbReference type="Proteomes" id="UP000003100"/>
    </source>
</evidence>
<proteinExistence type="predicted"/>
<keyword evidence="3" id="KW-1185">Reference proteome</keyword>
<feature type="transmembrane region" description="Helical" evidence="1">
    <location>
        <begin position="12"/>
        <end position="36"/>
    </location>
</feature>
<dbReference type="EMBL" id="ACBZ01000130">
    <property type="protein sequence ID" value="EEG48634.1"/>
    <property type="molecule type" value="Genomic_DNA"/>
</dbReference>
<dbReference type="AlphaFoldDB" id="C0CNL2"/>
<sequence length="50" mass="5407">MNEKIYKTMSHAGISSLALGIVTLTVGLVSGILMIINGAKLMKRKFEITI</sequence>
<dbReference type="Proteomes" id="UP000003100">
    <property type="component" value="Unassembled WGS sequence"/>
</dbReference>
<evidence type="ECO:0000313" key="2">
    <source>
        <dbReference type="EMBL" id="EEG48634.1"/>
    </source>
</evidence>
<dbReference type="GeneID" id="86821163"/>
<dbReference type="HOGENOM" id="CLU_201674_1_1_9"/>
<gene>
    <name evidence="2" type="ORF">RUMHYD_02455</name>
</gene>
<keyword evidence="1" id="KW-0472">Membrane</keyword>